<protein>
    <submittedName>
        <fullName evidence="2">Uncharacterized protein</fullName>
    </submittedName>
</protein>
<dbReference type="EMBL" id="DF849719">
    <property type="protein sequence ID" value="GAT58507.1"/>
    <property type="molecule type" value="Genomic_DNA"/>
</dbReference>
<gene>
    <name evidence="2" type="ORF">MCHLO_14933</name>
</gene>
<evidence type="ECO:0000256" key="1">
    <source>
        <dbReference type="SAM" id="MobiDB-lite"/>
    </source>
</evidence>
<reference evidence="2" key="1">
    <citation type="submission" date="2014-09" db="EMBL/GenBank/DDBJ databases">
        <title>Genome sequence of the luminous mushroom Mycena chlorophos for searching fungal bioluminescence genes.</title>
        <authorList>
            <person name="Tanaka Y."/>
            <person name="Kasuga D."/>
            <person name="Oba Y."/>
            <person name="Hase S."/>
            <person name="Sato K."/>
            <person name="Oba Y."/>
            <person name="Sakakibara Y."/>
        </authorList>
    </citation>
    <scope>NUCLEOTIDE SEQUENCE</scope>
</reference>
<feature type="compositionally biased region" description="Acidic residues" evidence="1">
    <location>
        <begin position="535"/>
        <end position="547"/>
    </location>
</feature>
<proteinExistence type="predicted"/>
<sequence>MAPKKFDETALPKLEDIKSGPVAGLQLDPLRALAVYLGIPNVGVHLKAALLEKVQEAMAITNDKNLERFVAHRGSKLKAEPRTSATKAAEDEVADKGTTVQPTGAAKTLLKAGQTSDPPASTTCLSSNGIDNRGVNGKKDLIDGMSDLSDIDDASSPPPNTPHGEVADNEVDDDDEAQLVQDESDNEEQFSEKELTVCAEVTKPTGETVTAWILGATRKNVDVIRIGAGKAARYTGVWKQLVPAVLASMSPEKGFHDCKIRPAGAASSIATVAGALKGEFSEVLELPAANRCTLHFNRKKEALVFAFTLEKPDVIADSQSDSDEDGKILPYAIVSARLKAAKAAKAASKSNPDSPEAILLRTKLDAPQEGWGTAKTMGVIKDRWIAVKGGIAKADLYYKNPNSQGSTYRFGTTPDFGALAGKGFNASHVEAAFHVGHTVAHNDRQVCEHADLQHAPLAKSWLSGDDSLYEGTKKKFSEMTRKQFLAYLATEALEAETKKTNKGKRKAAEVTLTAEEQAEALARAMAKKQKKVAEEELNSDDLDQASS</sequence>
<feature type="region of interest" description="Disordered" evidence="1">
    <location>
        <begin position="524"/>
        <end position="547"/>
    </location>
</feature>
<keyword evidence="3" id="KW-1185">Reference proteome</keyword>
<accession>A0ABQ0M6L3</accession>
<evidence type="ECO:0000313" key="2">
    <source>
        <dbReference type="EMBL" id="GAT58507.1"/>
    </source>
</evidence>
<evidence type="ECO:0000313" key="3">
    <source>
        <dbReference type="Proteomes" id="UP000815677"/>
    </source>
</evidence>
<feature type="compositionally biased region" description="Polar residues" evidence="1">
    <location>
        <begin position="113"/>
        <end position="130"/>
    </location>
</feature>
<feature type="region of interest" description="Disordered" evidence="1">
    <location>
        <begin position="77"/>
        <end position="172"/>
    </location>
</feature>
<name>A0ABQ0M6L3_MYCCL</name>
<organism evidence="2 3">
    <name type="scientific">Mycena chlorophos</name>
    <name type="common">Agaric fungus</name>
    <name type="synonym">Agaricus chlorophos</name>
    <dbReference type="NCBI Taxonomy" id="658473"/>
    <lineage>
        <taxon>Eukaryota</taxon>
        <taxon>Fungi</taxon>
        <taxon>Dikarya</taxon>
        <taxon>Basidiomycota</taxon>
        <taxon>Agaricomycotina</taxon>
        <taxon>Agaricomycetes</taxon>
        <taxon>Agaricomycetidae</taxon>
        <taxon>Agaricales</taxon>
        <taxon>Marasmiineae</taxon>
        <taxon>Mycenaceae</taxon>
        <taxon>Mycena</taxon>
    </lineage>
</organism>
<dbReference type="Proteomes" id="UP000815677">
    <property type="component" value="Unassembled WGS sequence"/>
</dbReference>